<dbReference type="PANTHER" id="PTHR34183">
    <property type="entry name" value="ENDOLYTIC PEPTIDOGLYCAN TRANSGLYCOSYLASE RLPA"/>
    <property type="match status" value="1"/>
</dbReference>
<feature type="chain" id="PRO_5028544107" description="Probable endolytic peptidoglycan transglycosylase RlpA" evidence="6">
    <location>
        <begin position="23"/>
        <end position="233"/>
    </location>
</feature>
<dbReference type="Pfam" id="PF05036">
    <property type="entry name" value="SPOR"/>
    <property type="match status" value="1"/>
</dbReference>
<dbReference type="GO" id="GO:0005886">
    <property type="term" value="C:plasma membrane"/>
    <property type="evidence" value="ECO:0007669"/>
    <property type="project" value="UniProtKB-SubCell"/>
</dbReference>
<dbReference type="Gene3D" id="2.40.40.10">
    <property type="entry name" value="RlpA-like domain"/>
    <property type="match status" value="1"/>
</dbReference>
<dbReference type="InterPro" id="IPR007730">
    <property type="entry name" value="SPOR-like_dom"/>
</dbReference>
<dbReference type="GO" id="GO:0000270">
    <property type="term" value="P:peptidoglycan metabolic process"/>
    <property type="evidence" value="ECO:0007669"/>
    <property type="project" value="UniProtKB-UniRule"/>
</dbReference>
<evidence type="ECO:0000256" key="1">
    <source>
        <dbReference type="ARBA" id="ARBA00022729"/>
    </source>
</evidence>
<dbReference type="PROSITE" id="PS51724">
    <property type="entry name" value="SPOR"/>
    <property type="match status" value="1"/>
</dbReference>
<keyword evidence="4" id="KW-0472">Membrane</keyword>
<evidence type="ECO:0000256" key="4">
    <source>
        <dbReference type="HAMAP-Rule" id="MF_02071"/>
    </source>
</evidence>
<dbReference type="Gene3D" id="3.30.70.1070">
    <property type="entry name" value="Sporulation related repeat"/>
    <property type="match status" value="1"/>
</dbReference>
<gene>
    <name evidence="4" type="primary">rlpA</name>
    <name evidence="8" type="ORF">ENR59_08020</name>
</gene>
<dbReference type="InterPro" id="IPR034718">
    <property type="entry name" value="RlpA"/>
</dbReference>
<name>A0A7C4AHH0_9BACT</name>
<dbReference type="GO" id="GO:0071555">
    <property type="term" value="P:cell wall organization"/>
    <property type="evidence" value="ECO:0007669"/>
    <property type="project" value="UniProtKB-KW"/>
</dbReference>
<dbReference type="InterPro" id="IPR036680">
    <property type="entry name" value="SPOR-like_sf"/>
</dbReference>
<proteinExistence type="inferred from homology"/>
<keyword evidence="2 4" id="KW-0456">Lyase</keyword>
<feature type="domain" description="SPOR" evidence="7">
    <location>
        <begin position="154"/>
        <end position="233"/>
    </location>
</feature>
<dbReference type="EMBL" id="DSRP01000552">
    <property type="protein sequence ID" value="HGG92882.1"/>
    <property type="molecule type" value="Genomic_DNA"/>
</dbReference>
<keyword evidence="4" id="KW-1003">Cell membrane</keyword>
<evidence type="ECO:0000256" key="3">
    <source>
        <dbReference type="ARBA" id="ARBA00023316"/>
    </source>
</evidence>
<dbReference type="InterPro" id="IPR036908">
    <property type="entry name" value="RlpA-like_sf"/>
</dbReference>
<dbReference type="SUPFAM" id="SSF110997">
    <property type="entry name" value="Sporulation related repeat"/>
    <property type="match status" value="1"/>
</dbReference>
<comment type="function">
    <text evidence="4">Lytic transglycosylase with a strong preference for naked glycan strands that lack stem peptides.</text>
</comment>
<dbReference type="HAMAP" id="MF_02071">
    <property type="entry name" value="RlpA"/>
    <property type="match status" value="1"/>
</dbReference>
<accession>A0A7C4AHH0</accession>
<evidence type="ECO:0000256" key="5">
    <source>
        <dbReference type="RuleBase" id="RU003495"/>
    </source>
</evidence>
<keyword evidence="1 6" id="KW-0732">Signal</keyword>
<dbReference type="GO" id="GO:0008932">
    <property type="term" value="F:lytic endotransglycosylase activity"/>
    <property type="evidence" value="ECO:0007669"/>
    <property type="project" value="UniProtKB-UniRule"/>
</dbReference>
<sequence>MCARLVCALLACLLFAACTATAPKPAGKGTFRPYTIKGKTYHPLASGEGFREEGVASWYEPGWFSGNITANGERLRSGDMTCAHKILPINTMVHVTNLENGRQITVRVNDRGPFVSGRCIDLTPAGAQALGFYGKGYARVRLNTQGEVPGMRGGQMPGPFYVQVGAFAVRENAQRLVARLERMGFAGSRVQEGTQSGQRLWRVQAGEFATLDDAQAAQDRLDQEFSDAFVLAQ</sequence>
<organism evidence="8">
    <name type="scientific">Fundidesulfovibrio putealis</name>
    <dbReference type="NCBI Taxonomy" id="270496"/>
    <lineage>
        <taxon>Bacteria</taxon>
        <taxon>Pseudomonadati</taxon>
        <taxon>Thermodesulfobacteriota</taxon>
        <taxon>Desulfovibrionia</taxon>
        <taxon>Desulfovibrionales</taxon>
        <taxon>Desulfovibrionaceae</taxon>
        <taxon>Fundidesulfovibrio</taxon>
    </lineage>
</organism>
<dbReference type="Pfam" id="PF03330">
    <property type="entry name" value="DPBB_1"/>
    <property type="match status" value="1"/>
</dbReference>
<dbReference type="EC" id="4.2.2.-" evidence="4"/>
<evidence type="ECO:0000256" key="6">
    <source>
        <dbReference type="SAM" id="SignalP"/>
    </source>
</evidence>
<dbReference type="CDD" id="cd22268">
    <property type="entry name" value="DPBB_RlpA-like"/>
    <property type="match status" value="1"/>
</dbReference>
<feature type="signal peptide" evidence="6">
    <location>
        <begin position="1"/>
        <end position="22"/>
    </location>
</feature>
<keyword evidence="4" id="KW-0449">Lipoprotein</keyword>
<comment type="caution">
    <text evidence="8">The sequence shown here is derived from an EMBL/GenBank/DDBJ whole genome shotgun (WGS) entry which is preliminary data.</text>
</comment>
<protein>
    <recommendedName>
        <fullName evidence="4">Probable endolytic peptidoglycan transglycosylase RlpA</fullName>
        <ecNumber evidence="4">4.2.2.-</ecNumber>
    </recommendedName>
</protein>
<comment type="similarity">
    <text evidence="4 5">Belongs to the RlpA family.</text>
</comment>
<evidence type="ECO:0000313" key="8">
    <source>
        <dbReference type="EMBL" id="HGG92882.1"/>
    </source>
</evidence>
<dbReference type="PANTHER" id="PTHR34183:SF1">
    <property type="entry name" value="ENDOLYTIC PEPTIDOGLYCAN TRANSGLYCOSYLASE RLPA"/>
    <property type="match status" value="1"/>
</dbReference>
<keyword evidence="4" id="KW-0564">Palmitate</keyword>
<evidence type="ECO:0000259" key="7">
    <source>
        <dbReference type="PROSITE" id="PS51724"/>
    </source>
</evidence>
<dbReference type="GO" id="GO:0042834">
    <property type="term" value="F:peptidoglycan binding"/>
    <property type="evidence" value="ECO:0007669"/>
    <property type="project" value="InterPro"/>
</dbReference>
<keyword evidence="3 4" id="KW-0961">Cell wall biogenesis/degradation</keyword>
<comment type="subcellular location">
    <subcellularLocation>
        <location evidence="4">Cell membrane</location>
        <topology evidence="4">Lipid-anchor</topology>
    </subcellularLocation>
</comment>
<dbReference type="AlphaFoldDB" id="A0A7C4AHH0"/>
<dbReference type="NCBIfam" id="TIGR00413">
    <property type="entry name" value="rlpA"/>
    <property type="match status" value="1"/>
</dbReference>
<dbReference type="InterPro" id="IPR009009">
    <property type="entry name" value="RlpA-like_DPBB"/>
</dbReference>
<evidence type="ECO:0000256" key="2">
    <source>
        <dbReference type="ARBA" id="ARBA00023239"/>
    </source>
</evidence>
<reference evidence="8" key="1">
    <citation type="journal article" date="2020" name="mSystems">
        <title>Genome- and Community-Level Interaction Insights into Carbon Utilization and Element Cycling Functions of Hydrothermarchaeota in Hydrothermal Sediment.</title>
        <authorList>
            <person name="Zhou Z."/>
            <person name="Liu Y."/>
            <person name="Xu W."/>
            <person name="Pan J."/>
            <person name="Luo Z.H."/>
            <person name="Li M."/>
        </authorList>
    </citation>
    <scope>NUCLEOTIDE SEQUENCE [LARGE SCALE GENOMIC DNA]</scope>
    <source>
        <strain evidence="8">SpSt-413</strain>
    </source>
</reference>
<dbReference type="PROSITE" id="PS51257">
    <property type="entry name" value="PROKAR_LIPOPROTEIN"/>
    <property type="match status" value="1"/>
</dbReference>
<dbReference type="InterPro" id="IPR012997">
    <property type="entry name" value="RplA"/>
</dbReference>
<dbReference type="SUPFAM" id="SSF50685">
    <property type="entry name" value="Barwin-like endoglucanases"/>
    <property type="match status" value="1"/>
</dbReference>